<name>A0A914YGU9_9BILA</name>
<dbReference type="WBParaSite" id="PSU_v2.g18551.t1">
    <property type="protein sequence ID" value="PSU_v2.g18551.t1"/>
    <property type="gene ID" value="PSU_v2.g18551"/>
</dbReference>
<keyword evidence="1" id="KW-0472">Membrane</keyword>
<sequence>MHAFDVNTHFQMKSNQLAIRFVTATSISSLFISVAFLASNIFARAIMKNIGKVAFHAYLEYTYVRFDD</sequence>
<evidence type="ECO:0000313" key="2">
    <source>
        <dbReference type="Proteomes" id="UP000887577"/>
    </source>
</evidence>
<dbReference type="Proteomes" id="UP000887577">
    <property type="component" value="Unplaced"/>
</dbReference>
<feature type="transmembrane region" description="Helical" evidence="1">
    <location>
        <begin position="17"/>
        <end position="42"/>
    </location>
</feature>
<keyword evidence="1" id="KW-1133">Transmembrane helix</keyword>
<reference evidence="3" key="1">
    <citation type="submission" date="2022-11" db="UniProtKB">
        <authorList>
            <consortium name="WormBaseParasite"/>
        </authorList>
    </citation>
    <scope>IDENTIFICATION</scope>
</reference>
<organism evidence="2 3">
    <name type="scientific">Panagrolaimus superbus</name>
    <dbReference type="NCBI Taxonomy" id="310955"/>
    <lineage>
        <taxon>Eukaryota</taxon>
        <taxon>Metazoa</taxon>
        <taxon>Ecdysozoa</taxon>
        <taxon>Nematoda</taxon>
        <taxon>Chromadorea</taxon>
        <taxon>Rhabditida</taxon>
        <taxon>Tylenchina</taxon>
        <taxon>Panagrolaimomorpha</taxon>
        <taxon>Panagrolaimoidea</taxon>
        <taxon>Panagrolaimidae</taxon>
        <taxon>Panagrolaimus</taxon>
    </lineage>
</organism>
<protein>
    <submittedName>
        <fullName evidence="3">Uncharacterized protein</fullName>
    </submittedName>
</protein>
<accession>A0A914YGU9</accession>
<evidence type="ECO:0000256" key="1">
    <source>
        <dbReference type="SAM" id="Phobius"/>
    </source>
</evidence>
<proteinExistence type="predicted"/>
<keyword evidence="2" id="KW-1185">Reference proteome</keyword>
<evidence type="ECO:0000313" key="3">
    <source>
        <dbReference type="WBParaSite" id="PSU_v2.g18551.t1"/>
    </source>
</evidence>
<dbReference type="AlphaFoldDB" id="A0A914YGU9"/>
<keyword evidence="1" id="KW-0812">Transmembrane</keyword>